<evidence type="ECO:0000313" key="2">
    <source>
        <dbReference type="EMBL" id="MDT0295764.1"/>
    </source>
</evidence>
<reference evidence="3" key="1">
    <citation type="submission" date="2023-07" db="EMBL/GenBank/DDBJ databases">
        <title>Isolating and identifying novel microbial strains from the Mariana Trench.</title>
        <authorList>
            <person name="Fu H."/>
        </authorList>
    </citation>
    <scope>NUCLEOTIDE SEQUENCE [LARGE SCALE GENOMIC DNA]</scope>
    <source>
        <strain evidence="3">T-y2</strain>
    </source>
</reference>
<name>A0ABU2KMB2_9FLAO</name>
<dbReference type="GO" id="GO:0016746">
    <property type="term" value="F:acyltransferase activity"/>
    <property type="evidence" value="ECO:0007669"/>
    <property type="project" value="UniProtKB-KW"/>
</dbReference>
<gene>
    <name evidence="2" type="ORF">RLT85_14115</name>
</gene>
<dbReference type="EC" id="2.3.1.-" evidence="2"/>
<dbReference type="Gene3D" id="3.40.630.30">
    <property type="match status" value="1"/>
</dbReference>
<dbReference type="Proteomes" id="UP001182991">
    <property type="component" value="Unassembled WGS sequence"/>
</dbReference>
<keyword evidence="3" id="KW-1185">Reference proteome</keyword>
<sequence length="189" mass="22655">MLYQFRRRLYHLIPKLNVEYVYTHNLKNVSQKDCRIPVEVFKLSLKNIHRIVEVKKIPLDKLRKRLERGDFCYVTQVEGKLISYHWVQFTGTHFIQQAGRSIEVEPGDFWIYHTRVSEKFRGNGINGKVLSDLILEAKRNNHQQALIYTNKNNISNRKGLEKLGFKLRDVIYSYEMNRKFHQVYKKKIT</sequence>
<dbReference type="SUPFAM" id="SSF55729">
    <property type="entry name" value="Acyl-CoA N-acyltransferases (Nat)"/>
    <property type="match status" value="1"/>
</dbReference>
<dbReference type="PROSITE" id="PS51186">
    <property type="entry name" value="GNAT"/>
    <property type="match status" value="1"/>
</dbReference>
<accession>A0ABU2KMB2</accession>
<organism evidence="2 3">
    <name type="scientific">Mesonia ostreae</name>
    <dbReference type="NCBI Taxonomy" id="861110"/>
    <lineage>
        <taxon>Bacteria</taxon>
        <taxon>Pseudomonadati</taxon>
        <taxon>Bacteroidota</taxon>
        <taxon>Flavobacteriia</taxon>
        <taxon>Flavobacteriales</taxon>
        <taxon>Flavobacteriaceae</taxon>
        <taxon>Mesonia</taxon>
    </lineage>
</organism>
<protein>
    <submittedName>
        <fullName evidence="2">GNAT family N-acetyltransferase</fullName>
        <ecNumber evidence="2">2.3.1.-</ecNumber>
    </submittedName>
</protein>
<proteinExistence type="predicted"/>
<feature type="domain" description="N-acetyltransferase" evidence="1">
    <location>
        <begin position="38"/>
        <end position="189"/>
    </location>
</feature>
<keyword evidence="2" id="KW-0808">Transferase</keyword>
<dbReference type="InterPro" id="IPR016181">
    <property type="entry name" value="Acyl_CoA_acyltransferase"/>
</dbReference>
<dbReference type="InterPro" id="IPR000182">
    <property type="entry name" value="GNAT_dom"/>
</dbReference>
<dbReference type="RefSeq" id="WP_311402692.1">
    <property type="nucleotide sequence ID" value="NZ_JAVRBG010000018.1"/>
</dbReference>
<evidence type="ECO:0000259" key="1">
    <source>
        <dbReference type="PROSITE" id="PS51186"/>
    </source>
</evidence>
<keyword evidence="2" id="KW-0012">Acyltransferase</keyword>
<dbReference type="EMBL" id="JAVRBG010000018">
    <property type="protein sequence ID" value="MDT0295764.1"/>
    <property type="molecule type" value="Genomic_DNA"/>
</dbReference>
<evidence type="ECO:0000313" key="3">
    <source>
        <dbReference type="Proteomes" id="UP001182991"/>
    </source>
</evidence>
<comment type="caution">
    <text evidence="2">The sequence shown here is derived from an EMBL/GenBank/DDBJ whole genome shotgun (WGS) entry which is preliminary data.</text>
</comment>